<evidence type="ECO:0000313" key="5">
    <source>
        <dbReference type="Proteomes" id="UP000799779"/>
    </source>
</evidence>
<feature type="region of interest" description="Disordered" evidence="2">
    <location>
        <begin position="120"/>
        <end position="139"/>
    </location>
</feature>
<accession>A0A6A5WRF9</accession>
<dbReference type="GO" id="GO:0008270">
    <property type="term" value="F:zinc ion binding"/>
    <property type="evidence" value="ECO:0007669"/>
    <property type="project" value="UniProtKB-KW"/>
</dbReference>
<sequence>MNNTPFRDQIEIISDPSTNPNTDTCPICQTPYAGPPAETQVRFRSQAPNSICRHTFGHQCLHTHLNSGHTWSHRCPICREEWLLASPTSVFDESAFAGDEHDFLRANEPWTLHLRRPGDSTLPSSISPSSIPSSSSRGWTPLVRETETDQQTDAAVVAEVARRAFTAAMEAMEQRPERNRSEGISITALEERRRRNRAEALSTLEGLGSVERTSEGTVHTPTVEEWLRRLHVIGEESRQNLFDAIERFHGDIIVADETVERRQPVSTSATFPVDFIPPTNVRQVPINPVTSHRVNGPTDVPDLDNAEVEAGPRTGRAGHNVWLPLLERTRRNATAGIDPDLALSSEPEHSAGIASTPLVAPIPPQQRRRVPIHDAPELVEIHDAPEVIAEPEPQVQPQILMLSLNPDRSVPGLSNWAVLHRAIGFLERTVAEVEVGDRDEVVRQSLGELELNIEMLWRRLEERRASEGSGTR</sequence>
<dbReference type="Gene3D" id="3.30.40.10">
    <property type="entry name" value="Zinc/RING finger domain, C3HC4 (zinc finger)"/>
    <property type="match status" value="1"/>
</dbReference>
<keyword evidence="1" id="KW-0862">Zinc</keyword>
<gene>
    <name evidence="4" type="ORF">P154DRAFT_576190</name>
</gene>
<keyword evidence="5" id="KW-1185">Reference proteome</keyword>
<evidence type="ECO:0000259" key="3">
    <source>
        <dbReference type="PROSITE" id="PS50089"/>
    </source>
</evidence>
<evidence type="ECO:0000256" key="2">
    <source>
        <dbReference type="SAM" id="MobiDB-lite"/>
    </source>
</evidence>
<feature type="domain" description="RING-type" evidence="3">
    <location>
        <begin position="25"/>
        <end position="79"/>
    </location>
</feature>
<dbReference type="AlphaFoldDB" id="A0A6A5WRF9"/>
<proteinExistence type="predicted"/>
<reference evidence="4" key="1">
    <citation type="journal article" date="2020" name="Stud. Mycol.">
        <title>101 Dothideomycetes genomes: a test case for predicting lifestyles and emergence of pathogens.</title>
        <authorList>
            <person name="Haridas S."/>
            <person name="Albert R."/>
            <person name="Binder M."/>
            <person name="Bloem J."/>
            <person name="Labutti K."/>
            <person name="Salamov A."/>
            <person name="Andreopoulos B."/>
            <person name="Baker S."/>
            <person name="Barry K."/>
            <person name="Bills G."/>
            <person name="Bluhm B."/>
            <person name="Cannon C."/>
            <person name="Castanera R."/>
            <person name="Culley D."/>
            <person name="Daum C."/>
            <person name="Ezra D."/>
            <person name="Gonzalez J."/>
            <person name="Henrissat B."/>
            <person name="Kuo A."/>
            <person name="Liang C."/>
            <person name="Lipzen A."/>
            <person name="Lutzoni F."/>
            <person name="Magnuson J."/>
            <person name="Mondo S."/>
            <person name="Nolan M."/>
            <person name="Ohm R."/>
            <person name="Pangilinan J."/>
            <person name="Park H.-J."/>
            <person name="Ramirez L."/>
            <person name="Alfaro M."/>
            <person name="Sun H."/>
            <person name="Tritt A."/>
            <person name="Yoshinaga Y."/>
            <person name="Zwiers L.-H."/>
            <person name="Turgeon B."/>
            <person name="Goodwin S."/>
            <person name="Spatafora J."/>
            <person name="Crous P."/>
            <person name="Grigoriev I."/>
        </authorList>
    </citation>
    <scope>NUCLEOTIDE SEQUENCE</scope>
    <source>
        <strain evidence="4">CBS 123094</strain>
    </source>
</reference>
<evidence type="ECO:0000313" key="4">
    <source>
        <dbReference type="EMBL" id="KAF2000166.1"/>
    </source>
</evidence>
<keyword evidence="1" id="KW-0479">Metal-binding</keyword>
<dbReference type="PROSITE" id="PS50089">
    <property type="entry name" value="ZF_RING_2"/>
    <property type="match status" value="1"/>
</dbReference>
<dbReference type="InterPro" id="IPR013083">
    <property type="entry name" value="Znf_RING/FYVE/PHD"/>
</dbReference>
<dbReference type="InterPro" id="IPR001841">
    <property type="entry name" value="Znf_RING"/>
</dbReference>
<protein>
    <recommendedName>
        <fullName evidence="3">RING-type domain-containing protein</fullName>
    </recommendedName>
</protein>
<evidence type="ECO:0000256" key="1">
    <source>
        <dbReference type="PROSITE-ProRule" id="PRU00175"/>
    </source>
</evidence>
<keyword evidence="1" id="KW-0863">Zinc-finger</keyword>
<name>A0A6A5WRF9_9PLEO</name>
<dbReference type="SUPFAM" id="SSF57850">
    <property type="entry name" value="RING/U-box"/>
    <property type="match status" value="1"/>
</dbReference>
<organism evidence="4 5">
    <name type="scientific">Amniculicola lignicola CBS 123094</name>
    <dbReference type="NCBI Taxonomy" id="1392246"/>
    <lineage>
        <taxon>Eukaryota</taxon>
        <taxon>Fungi</taxon>
        <taxon>Dikarya</taxon>
        <taxon>Ascomycota</taxon>
        <taxon>Pezizomycotina</taxon>
        <taxon>Dothideomycetes</taxon>
        <taxon>Pleosporomycetidae</taxon>
        <taxon>Pleosporales</taxon>
        <taxon>Amniculicolaceae</taxon>
        <taxon>Amniculicola</taxon>
    </lineage>
</organism>
<feature type="compositionally biased region" description="Low complexity" evidence="2">
    <location>
        <begin position="123"/>
        <end position="136"/>
    </location>
</feature>
<dbReference type="EMBL" id="ML977590">
    <property type="protein sequence ID" value="KAF2000166.1"/>
    <property type="molecule type" value="Genomic_DNA"/>
</dbReference>
<dbReference type="Proteomes" id="UP000799779">
    <property type="component" value="Unassembled WGS sequence"/>
</dbReference>